<feature type="non-terminal residue" evidence="2">
    <location>
        <position position="1"/>
    </location>
</feature>
<dbReference type="PANTHER" id="PTHR43283">
    <property type="entry name" value="BETA-LACTAMASE-RELATED"/>
    <property type="match status" value="1"/>
</dbReference>
<comment type="caution">
    <text evidence="2">The sequence shown here is derived from an EMBL/GenBank/DDBJ whole genome shotgun (WGS) entry which is preliminary data.</text>
</comment>
<gene>
    <name evidence="2" type="ORF">PGLA2088_LOCUS29965</name>
</gene>
<reference evidence="2" key="1">
    <citation type="submission" date="2021-02" db="EMBL/GenBank/DDBJ databases">
        <authorList>
            <person name="Dougan E. K."/>
            <person name="Rhodes N."/>
            <person name="Thang M."/>
            <person name="Chan C."/>
        </authorList>
    </citation>
    <scope>NUCLEOTIDE SEQUENCE</scope>
</reference>
<proteinExistence type="predicted"/>
<feature type="non-terminal residue" evidence="2">
    <location>
        <position position="385"/>
    </location>
</feature>
<evidence type="ECO:0000313" key="2">
    <source>
        <dbReference type="EMBL" id="CAE8696750.1"/>
    </source>
</evidence>
<dbReference type="EMBL" id="CAJNNW010028568">
    <property type="protein sequence ID" value="CAE8696750.1"/>
    <property type="molecule type" value="Genomic_DNA"/>
</dbReference>
<dbReference type="InterPro" id="IPR012338">
    <property type="entry name" value="Beta-lactam/transpept-like"/>
</dbReference>
<evidence type="ECO:0000256" key="1">
    <source>
        <dbReference type="SAM" id="MobiDB-lite"/>
    </source>
</evidence>
<dbReference type="AlphaFoldDB" id="A0A813KA65"/>
<name>A0A813KA65_POLGL</name>
<dbReference type="SUPFAM" id="SSF56601">
    <property type="entry name" value="beta-lactamase/transpeptidase-like"/>
    <property type="match status" value="1"/>
</dbReference>
<evidence type="ECO:0000313" key="3">
    <source>
        <dbReference type="Proteomes" id="UP000626109"/>
    </source>
</evidence>
<evidence type="ECO:0008006" key="4">
    <source>
        <dbReference type="Google" id="ProtNLM"/>
    </source>
</evidence>
<sequence length="385" mass="41694">YTKSARFGSDGQTPKLVRVDPPRKGAPSHWANACRVPSAGGGVSSFEGGLLSTLDDYATFLLAVLSGGAHPVTGVRILSAASAQQMLVDQIELLRQPGSLRSPPKGARPYSDRGLGLSCLGELQRSGAPNWGRWFDGVTGVRLWGGAASCAFKYDPNGGRPILALLMTQALPQDDGDTITTLMHGVRQVLAIPIAMGLRRTVPTKRVTGKASLKKGRDLKRSLPFTSKQAQALLPSLHRYSQGQDFGVQAFRTWLRRRPSGTKFELPGVSEASQILRSLTRNRRLNDKVVGPAGSFKSSGAKYVDPEGPCTVWNAVGYKSEPRAAGQHVHWHEYGNIYRLRRTGSTSRETYSVSRTRAFKRMSLSVSKRTVAVPGFSQKAAFSSS</sequence>
<dbReference type="InterPro" id="IPR050789">
    <property type="entry name" value="Diverse_Enzym_Activities"/>
</dbReference>
<feature type="region of interest" description="Disordered" evidence="1">
    <location>
        <begin position="1"/>
        <end position="24"/>
    </location>
</feature>
<dbReference type="Proteomes" id="UP000626109">
    <property type="component" value="Unassembled WGS sequence"/>
</dbReference>
<protein>
    <recommendedName>
        <fullName evidence="4">Beta-lactamase-related domain-containing protein</fullName>
    </recommendedName>
</protein>
<accession>A0A813KA65</accession>
<organism evidence="2 3">
    <name type="scientific">Polarella glacialis</name>
    <name type="common">Dinoflagellate</name>
    <dbReference type="NCBI Taxonomy" id="89957"/>
    <lineage>
        <taxon>Eukaryota</taxon>
        <taxon>Sar</taxon>
        <taxon>Alveolata</taxon>
        <taxon>Dinophyceae</taxon>
        <taxon>Suessiales</taxon>
        <taxon>Suessiaceae</taxon>
        <taxon>Polarella</taxon>
    </lineage>
</organism>
<dbReference type="Gene3D" id="3.40.710.10">
    <property type="entry name" value="DD-peptidase/beta-lactamase superfamily"/>
    <property type="match status" value="1"/>
</dbReference>